<evidence type="ECO:0000313" key="3">
    <source>
        <dbReference type="Proteomes" id="UP000276133"/>
    </source>
</evidence>
<dbReference type="EMBL" id="REGN01009371">
    <property type="protein sequence ID" value="RNA01331.1"/>
    <property type="molecule type" value="Genomic_DNA"/>
</dbReference>
<proteinExistence type="predicted"/>
<keyword evidence="3" id="KW-1185">Reference proteome</keyword>
<dbReference type="AlphaFoldDB" id="A0A3M7PRC6"/>
<comment type="caution">
    <text evidence="2">The sequence shown here is derived from an EMBL/GenBank/DDBJ whole genome shotgun (WGS) entry which is preliminary data.</text>
</comment>
<keyword evidence="1" id="KW-0732">Signal</keyword>
<name>A0A3M7PRC6_BRAPC</name>
<evidence type="ECO:0000256" key="1">
    <source>
        <dbReference type="SAM" id="SignalP"/>
    </source>
</evidence>
<evidence type="ECO:0000313" key="2">
    <source>
        <dbReference type="EMBL" id="RNA01331.1"/>
    </source>
</evidence>
<dbReference type="Proteomes" id="UP000276133">
    <property type="component" value="Unassembled WGS sequence"/>
</dbReference>
<gene>
    <name evidence="2" type="ORF">BpHYR1_020614</name>
</gene>
<protein>
    <submittedName>
        <fullName evidence="2">Uncharacterized protein</fullName>
    </submittedName>
</protein>
<feature type="chain" id="PRO_5018141887" evidence="1">
    <location>
        <begin position="16"/>
        <end position="145"/>
    </location>
</feature>
<accession>A0A3M7PRC6</accession>
<reference evidence="2 3" key="1">
    <citation type="journal article" date="2018" name="Sci. Rep.">
        <title>Genomic signatures of local adaptation to the degree of environmental predictability in rotifers.</title>
        <authorList>
            <person name="Franch-Gras L."/>
            <person name="Hahn C."/>
            <person name="Garcia-Roger E.M."/>
            <person name="Carmona M.J."/>
            <person name="Serra M."/>
            <person name="Gomez A."/>
        </authorList>
    </citation>
    <scope>NUCLEOTIDE SEQUENCE [LARGE SCALE GENOMIC DNA]</scope>
    <source>
        <strain evidence="2">HYR1</strain>
    </source>
</reference>
<organism evidence="2 3">
    <name type="scientific">Brachionus plicatilis</name>
    <name type="common">Marine rotifer</name>
    <name type="synonym">Brachionus muelleri</name>
    <dbReference type="NCBI Taxonomy" id="10195"/>
    <lineage>
        <taxon>Eukaryota</taxon>
        <taxon>Metazoa</taxon>
        <taxon>Spiralia</taxon>
        <taxon>Gnathifera</taxon>
        <taxon>Rotifera</taxon>
        <taxon>Eurotatoria</taxon>
        <taxon>Monogononta</taxon>
        <taxon>Pseudotrocha</taxon>
        <taxon>Ploima</taxon>
        <taxon>Brachionidae</taxon>
        <taxon>Brachionus</taxon>
    </lineage>
</organism>
<sequence>MTVLFVCLKVVLLISNNFKTNLTHINNISHKQKNFLYILYDFIIGDTVSVEETFADDPTRFGATETLNLLTFFKELFSERLTLELLILVLEFRRGTGGSRYLVGLSDENSAILFVSPLFKFLALLEQSFKSMRVCFCLMGQRVPD</sequence>
<feature type="signal peptide" evidence="1">
    <location>
        <begin position="1"/>
        <end position="15"/>
    </location>
</feature>